<accession>A0AAU9UPK7</accession>
<dbReference type="EMBL" id="CAKOGL010000023">
    <property type="protein sequence ID" value="CAH2101320.1"/>
    <property type="molecule type" value="Genomic_DNA"/>
</dbReference>
<proteinExistence type="predicted"/>
<dbReference type="Proteomes" id="UP001153954">
    <property type="component" value="Unassembled WGS sequence"/>
</dbReference>
<keyword evidence="2" id="KW-1185">Reference proteome</keyword>
<evidence type="ECO:0000313" key="2">
    <source>
        <dbReference type="Proteomes" id="UP001153954"/>
    </source>
</evidence>
<organism evidence="1 2">
    <name type="scientific">Euphydryas editha</name>
    <name type="common">Edith's checkerspot</name>
    <dbReference type="NCBI Taxonomy" id="104508"/>
    <lineage>
        <taxon>Eukaryota</taxon>
        <taxon>Metazoa</taxon>
        <taxon>Ecdysozoa</taxon>
        <taxon>Arthropoda</taxon>
        <taxon>Hexapoda</taxon>
        <taxon>Insecta</taxon>
        <taxon>Pterygota</taxon>
        <taxon>Neoptera</taxon>
        <taxon>Endopterygota</taxon>
        <taxon>Lepidoptera</taxon>
        <taxon>Glossata</taxon>
        <taxon>Ditrysia</taxon>
        <taxon>Papilionoidea</taxon>
        <taxon>Nymphalidae</taxon>
        <taxon>Nymphalinae</taxon>
        <taxon>Euphydryas</taxon>
    </lineage>
</organism>
<gene>
    <name evidence="1" type="ORF">EEDITHA_LOCUS16089</name>
</gene>
<reference evidence="1" key="1">
    <citation type="submission" date="2022-03" db="EMBL/GenBank/DDBJ databases">
        <authorList>
            <person name="Tunstrom K."/>
        </authorList>
    </citation>
    <scope>NUCLEOTIDE SEQUENCE</scope>
</reference>
<sequence length="171" mass="18774">MSFASLVKETQKLPISVGDKNCGATILAKPLTIDKEMIRMDNIEVKRGGSGSGCEIQGTECKKFLHVYRFEIDTTVECLEKHVKKSYCGFIQSNGITNSSSHCLDLVLSTKYEGSVCVKAAAPLVPPDPYHPALEVKVRLGLSFPTLSGVRRRIVAVLLNRSDQHNGILIR</sequence>
<name>A0AAU9UPK7_EUPED</name>
<comment type="caution">
    <text evidence="1">The sequence shown here is derived from an EMBL/GenBank/DDBJ whole genome shotgun (WGS) entry which is preliminary data.</text>
</comment>
<evidence type="ECO:0000313" key="1">
    <source>
        <dbReference type="EMBL" id="CAH2101320.1"/>
    </source>
</evidence>
<dbReference type="AlphaFoldDB" id="A0AAU9UPK7"/>
<protein>
    <submittedName>
        <fullName evidence="1">Uncharacterized protein</fullName>
    </submittedName>
</protein>